<keyword evidence="1" id="KW-0472">Membrane</keyword>
<dbReference type="EMBL" id="BAAALF010000018">
    <property type="protein sequence ID" value="GAA1226711.1"/>
    <property type="molecule type" value="Genomic_DNA"/>
</dbReference>
<comment type="caution">
    <text evidence="2">The sequence shown here is derived from an EMBL/GenBank/DDBJ whole genome shotgun (WGS) entry which is preliminary data.</text>
</comment>
<keyword evidence="1" id="KW-0812">Transmembrane</keyword>
<evidence type="ECO:0000313" key="2">
    <source>
        <dbReference type="EMBL" id="GAA1226711.1"/>
    </source>
</evidence>
<feature type="transmembrane region" description="Helical" evidence="1">
    <location>
        <begin position="105"/>
        <end position="125"/>
    </location>
</feature>
<gene>
    <name evidence="2" type="ORF">GCM10009665_16560</name>
</gene>
<feature type="transmembrane region" description="Helical" evidence="1">
    <location>
        <begin position="145"/>
        <end position="164"/>
    </location>
</feature>
<proteinExistence type="predicted"/>
<protein>
    <recommendedName>
        <fullName evidence="4">Lipoprotein</fullName>
    </recommendedName>
</protein>
<keyword evidence="1" id="KW-1133">Transmembrane helix</keyword>
<feature type="transmembrane region" description="Helical" evidence="1">
    <location>
        <begin position="57"/>
        <end position="77"/>
    </location>
</feature>
<feature type="transmembrane region" description="Helical" evidence="1">
    <location>
        <begin position="28"/>
        <end position="45"/>
    </location>
</feature>
<name>A0ABN1VXS0_9ACTN</name>
<keyword evidence="3" id="KW-1185">Reference proteome</keyword>
<evidence type="ECO:0000256" key="1">
    <source>
        <dbReference type="SAM" id="Phobius"/>
    </source>
</evidence>
<dbReference type="RefSeq" id="WP_344440589.1">
    <property type="nucleotide sequence ID" value="NZ_BAAALF010000018.1"/>
</dbReference>
<organism evidence="2 3">
    <name type="scientific">Kitasatospora nipponensis</name>
    <dbReference type="NCBI Taxonomy" id="258049"/>
    <lineage>
        <taxon>Bacteria</taxon>
        <taxon>Bacillati</taxon>
        <taxon>Actinomycetota</taxon>
        <taxon>Actinomycetes</taxon>
        <taxon>Kitasatosporales</taxon>
        <taxon>Streptomycetaceae</taxon>
        <taxon>Kitasatospora</taxon>
    </lineage>
</organism>
<evidence type="ECO:0000313" key="3">
    <source>
        <dbReference type="Proteomes" id="UP001500037"/>
    </source>
</evidence>
<accession>A0ABN1VXS0</accession>
<reference evidence="2 3" key="1">
    <citation type="journal article" date="2019" name="Int. J. Syst. Evol. Microbiol.">
        <title>The Global Catalogue of Microorganisms (GCM) 10K type strain sequencing project: providing services to taxonomists for standard genome sequencing and annotation.</title>
        <authorList>
            <consortium name="The Broad Institute Genomics Platform"/>
            <consortium name="The Broad Institute Genome Sequencing Center for Infectious Disease"/>
            <person name="Wu L."/>
            <person name="Ma J."/>
        </authorList>
    </citation>
    <scope>NUCLEOTIDE SEQUENCE [LARGE SCALE GENOMIC DNA]</scope>
    <source>
        <strain evidence="2 3">JCM 13004</strain>
    </source>
</reference>
<dbReference type="Proteomes" id="UP001500037">
    <property type="component" value="Unassembled WGS sequence"/>
</dbReference>
<evidence type="ECO:0008006" key="4">
    <source>
        <dbReference type="Google" id="ProtNLM"/>
    </source>
</evidence>
<sequence>MKRPHPRHLPHPHLSRDGIRRRYGASPLHLLLVLCSFALAIYAGIRLLKGEPIKVALWFVGAALAHDLLLLPLYTLTDRAAQTLADRLGRVPHGPHSPRVPAVNYVRVPAFLSLLLLAVWYPLVLRRVPGYRNTTGLDPDPFLDHWLLITAALFALSALCLLTATIRHRPPKPHPAKAP</sequence>